<dbReference type="RefSeq" id="WP_307106659.1">
    <property type="nucleotide sequence ID" value="NZ_JAUTAS010000001.1"/>
</dbReference>
<evidence type="ECO:0000256" key="1">
    <source>
        <dbReference type="SAM" id="MobiDB-lite"/>
    </source>
</evidence>
<feature type="compositionally biased region" description="Pro residues" evidence="1">
    <location>
        <begin position="164"/>
        <end position="176"/>
    </location>
</feature>
<keyword evidence="2" id="KW-0812">Transmembrane</keyword>
<keyword evidence="2" id="KW-1133">Transmembrane helix</keyword>
<dbReference type="NCBIfam" id="TIGR03696">
    <property type="entry name" value="Rhs_assc_core"/>
    <property type="match status" value="1"/>
</dbReference>
<name>A0AAP5ECW0_9GAMM</name>
<protein>
    <submittedName>
        <fullName evidence="3">RHS repeat-associated protein</fullName>
    </submittedName>
</protein>
<sequence length="267" mass="27853">MSALGYNGVLHEAAGSWQILGNGYRVYNPVLMRFHSPDDMSPFGKGGLNAYGYCQLDPINQVDPSGHWSLNVFAANLLGFRLRTPLVALVVAATAGALSAVGLAAASKNDTQRALSIAAAVMFAGMSLKLGHHAWVKRKPAAATPVGAPAATPVPTPLTASAPPITPPTPTAPAVPSPHSTPLRLGSPTPSRRSSSSPYSPPKGATHRAQPQVRGANRADLPVPRPSFSPTGLRQPRTLPAASPRVRSASIRSGAARWEEATTPHWV</sequence>
<accession>A0AAP5ECW0</accession>
<evidence type="ECO:0000313" key="4">
    <source>
        <dbReference type="Proteomes" id="UP001226084"/>
    </source>
</evidence>
<feature type="compositionally biased region" description="Basic and acidic residues" evidence="1">
    <location>
        <begin position="257"/>
        <end position="267"/>
    </location>
</feature>
<feature type="transmembrane region" description="Helical" evidence="2">
    <location>
        <begin position="113"/>
        <end position="131"/>
    </location>
</feature>
<gene>
    <name evidence="3" type="ORF">QE424_001205</name>
</gene>
<evidence type="ECO:0000313" key="3">
    <source>
        <dbReference type="EMBL" id="MDQ1108046.1"/>
    </source>
</evidence>
<feature type="region of interest" description="Disordered" evidence="1">
    <location>
        <begin position="145"/>
        <end position="267"/>
    </location>
</feature>
<comment type="caution">
    <text evidence="3">The sequence shown here is derived from an EMBL/GenBank/DDBJ whole genome shotgun (WGS) entry which is preliminary data.</text>
</comment>
<evidence type="ECO:0000256" key="2">
    <source>
        <dbReference type="SAM" id="Phobius"/>
    </source>
</evidence>
<organism evidence="3 4">
    <name type="scientific">Stenotrophomonas rhizophila</name>
    <dbReference type="NCBI Taxonomy" id="216778"/>
    <lineage>
        <taxon>Bacteria</taxon>
        <taxon>Pseudomonadati</taxon>
        <taxon>Pseudomonadota</taxon>
        <taxon>Gammaproteobacteria</taxon>
        <taxon>Lysobacterales</taxon>
        <taxon>Lysobacteraceae</taxon>
        <taxon>Stenotrophomonas</taxon>
    </lineage>
</organism>
<dbReference type="Gene3D" id="2.180.10.10">
    <property type="entry name" value="RHS repeat-associated core"/>
    <property type="match status" value="1"/>
</dbReference>
<dbReference type="Proteomes" id="UP001226084">
    <property type="component" value="Unassembled WGS sequence"/>
</dbReference>
<feature type="transmembrane region" description="Helical" evidence="2">
    <location>
        <begin position="86"/>
        <end position="107"/>
    </location>
</feature>
<reference evidence="3" key="1">
    <citation type="submission" date="2023-07" db="EMBL/GenBank/DDBJ databases">
        <title>Functional and genomic diversity of the sorghum phyllosphere microbiome.</title>
        <authorList>
            <person name="Shade A."/>
        </authorList>
    </citation>
    <scope>NUCLEOTIDE SEQUENCE</scope>
    <source>
        <strain evidence="3">SORGH_AS_0457</strain>
    </source>
</reference>
<dbReference type="SUPFAM" id="SSF56399">
    <property type="entry name" value="ADP-ribosylation"/>
    <property type="match status" value="1"/>
</dbReference>
<keyword evidence="2" id="KW-0472">Membrane</keyword>
<dbReference type="EMBL" id="JAUTAS010000001">
    <property type="protein sequence ID" value="MDQ1108046.1"/>
    <property type="molecule type" value="Genomic_DNA"/>
</dbReference>
<dbReference type="InterPro" id="IPR022385">
    <property type="entry name" value="Rhs_assc_core"/>
</dbReference>
<proteinExistence type="predicted"/>
<dbReference type="AlphaFoldDB" id="A0AAP5ECW0"/>
<feature type="compositionally biased region" description="Low complexity" evidence="1">
    <location>
        <begin position="145"/>
        <end position="163"/>
    </location>
</feature>
<feature type="compositionally biased region" description="Low complexity" evidence="1">
    <location>
        <begin position="177"/>
        <end position="198"/>
    </location>
</feature>